<gene>
    <name evidence="2" type="ORF">AArcS_2591</name>
</gene>
<evidence type="ECO:0000313" key="3">
    <source>
        <dbReference type="Proteomes" id="UP000663586"/>
    </source>
</evidence>
<accession>A0A897MTH4</accession>
<dbReference type="PROSITE" id="PS00028">
    <property type="entry name" value="ZINC_FINGER_C2H2_1"/>
    <property type="match status" value="1"/>
</dbReference>
<dbReference type="Pfam" id="PF24446">
    <property type="entry name" value="DUF7565"/>
    <property type="match status" value="1"/>
</dbReference>
<reference evidence="2" key="1">
    <citation type="submission" date="2020-11" db="EMBL/GenBank/DDBJ databases">
        <title>Carbohydrate-dependent, anaerobic sulfur respiration: A novel catabolism in halophilic archaea.</title>
        <authorList>
            <person name="Sorokin D.Y."/>
            <person name="Messina E."/>
            <person name="Smedile F."/>
            <person name="La Cono V."/>
            <person name="Hallsworth J.E."/>
            <person name="Yakimov M.M."/>
        </authorList>
    </citation>
    <scope>NUCLEOTIDE SEQUENCE</scope>
    <source>
        <strain evidence="2">AArc-S</strain>
    </source>
</reference>
<dbReference type="EMBL" id="CP064786">
    <property type="protein sequence ID" value="QSG03787.1"/>
    <property type="molecule type" value="Genomic_DNA"/>
</dbReference>
<dbReference type="RefSeq" id="WP_238477830.1">
    <property type="nucleotide sequence ID" value="NZ_CP064786.1"/>
</dbReference>
<feature type="domain" description="C2H2-type" evidence="1">
    <location>
        <begin position="5"/>
        <end position="28"/>
    </location>
</feature>
<proteinExistence type="predicted"/>
<dbReference type="GeneID" id="70685973"/>
<dbReference type="InterPro" id="IPR055987">
    <property type="entry name" value="DUF7565"/>
</dbReference>
<name>A0A897MTH4_9EURY</name>
<dbReference type="AlphaFoldDB" id="A0A897MTH4"/>
<evidence type="ECO:0000259" key="1">
    <source>
        <dbReference type="PROSITE" id="PS00028"/>
    </source>
</evidence>
<evidence type="ECO:0000313" key="2">
    <source>
        <dbReference type="EMBL" id="QSG03787.1"/>
    </source>
</evidence>
<dbReference type="KEGG" id="hara:AArcS_2591"/>
<organism evidence="2 3">
    <name type="scientific">Natranaeroarchaeum sulfidigenes</name>
    <dbReference type="NCBI Taxonomy" id="2784880"/>
    <lineage>
        <taxon>Archaea</taxon>
        <taxon>Methanobacteriati</taxon>
        <taxon>Methanobacteriota</taxon>
        <taxon>Stenosarchaea group</taxon>
        <taxon>Halobacteria</taxon>
        <taxon>Halobacteriales</taxon>
        <taxon>Natronoarchaeaceae</taxon>
        <taxon>Natranaeroarchaeum</taxon>
    </lineage>
</organism>
<sequence length="99" mass="11212">MTWACGIDGCGEVFDEIEDAIIHQTSEHQRRECKVCGVVVPDGYLALRHAFNEHTRAEYVRAYDADSDDVREREEVKDEVEATADLQQVVERLNDSGSL</sequence>
<keyword evidence="3" id="KW-1185">Reference proteome</keyword>
<dbReference type="Proteomes" id="UP000663586">
    <property type="component" value="Chromosome"/>
</dbReference>
<dbReference type="InterPro" id="IPR013087">
    <property type="entry name" value="Znf_C2H2_type"/>
</dbReference>
<protein>
    <submittedName>
        <fullName evidence="2">Zn finger protein, C2H2 type</fullName>
    </submittedName>
</protein>